<dbReference type="PANTHER" id="PTHR30182:SF1">
    <property type="entry name" value="L-SERINE DEHYDRATASE 1"/>
    <property type="match status" value="1"/>
</dbReference>
<keyword evidence="9" id="KW-0411">Iron-sulfur</keyword>
<dbReference type="Pfam" id="PF03315">
    <property type="entry name" value="SDH_beta"/>
    <property type="match status" value="1"/>
</dbReference>
<evidence type="ECO:0000256" key="5">
    <source>
        <dbReference type="ARBA" id="ARBA00022432"/>
    </source>
</evidence>
<reference evidence="16" key="1">
    <citation type="submission" date="2007-11" db="EMBL/GenBank/DDBJ databases">
        <title>Complete genome sequence of Clostridium phytofermentans ISDg.</title>
        <authorList>
            <person name="Leschine S.B."/>
            <person name="Warnick T.A."/>
            <person name="Blanchard J.L."/>
            <person name="Schnell D.J."/>
            <person name="Petit E.L."/>
            <person name="LaTouf W.G."/>
            <person name="Copeland A."/>
            <person name="Lucas S."/>
            <person name="Lapidus A."/>
            <person name="Barry K."/>
            <person name="Glavina del Rio T."/>
            <person name="Dalin E."/>
            <person name="Tice H."/>
            <person name="Pitluck S."/>
            <person name="Kiss H."/>
            <person name="Brettin T."/>
            <person name="Bruce D."/>
            <person name="Detter J.C."/>
            <person name="Han C."/>
            <person name="Kuske C."/>
            <person name="Schmutz J."/>
            <person name="Larimer F."/>
            <person name="Land M."/>
            <person name="Hauser L."/>
            <person name="Kyrpides N."/>
            <person name="Kim E.A."/>
            <person name="Richardson P."/>
        </authorList>
    </citation>
    <scope>NUCLEOTIDE SEQUENCE [LARGE SCALE GENOMIC DNA]</scope>
    <source>
        <strain evidence="16">ATCC 700394 / DSM 18823 / ISDg</strain>
    </source>
</reference>
<keyword evidence="8" id="KW-0408">Iron</keyword>
<evidence type="ECO:0000256" key="10">
    <source>
        <dbReference type="ARBA" id="ARBA00023239"/>
    </source>
</evidence>
<dbReference type="GO" id="GO:0006094">
    <property type="term" value="P:gluconeogenesis"/>
    <property type="evidence" value="ECO:0007669"/>
    <property type="project" value="UniProtKB-KW"/>
</dbReference>
<dbReference type="InterPro" id="IPR005130">
    <property type="entry name" value="Ser_deHydtase-like_asu"/>
</dbReference>
<dbReference type="GO" id="GO:0051539">
    <property type="term" value="F:4 iron, 4 sulfur cluster binding"/>
    <property type="evidence" value="ECO:0007669"/>
    <property type="project" value="UniProtKB-KW"/>
</dbReference>
<dbReference type="SUPFAM" id="SSF143548">
    <property type="entry name" value="Serine metabolism enzymes domain"/>
    <property type="match status" value="1"/>
</dbReference>
<dbReference type="InterPro" id="IPR029009">
    <property type="entry name" value="ASB_dom_sf"/>
</dbReference>
<evidence type="ECO:0000256" key="8">
    <source>
        <dbReference type="ARBA" id="ARBA00023004"/>
    </source>
</evidence>
<dbReference type="eggNOG" id="COG1760">
    <property type="taxonomic scope" value="Bacteria"/>
</dbReference>
<evidence type="ECO:0000256" key="6">
    <source>
        <dbReference type="ARBA" id="ARBA00022485"/>
    </source>
</evidence>
<comment type="catalytic activity">
    <reaction evidence="12">
        <text>L-serine = pyruvate + NH4(+)</text>
        <dbReference type="Rhea" id="RHEA:19169"/>
        <dbReference type="ChEBI" id="CHEBI:15361"/>
        <dbReference type="ChEBI" id="CHEBI:28938"/>
        <dbReference type="ChEBI" id="CHEBI:33384"/>
        <dbReference type="EC" id="4.3.1.17"/>
    </reaction>
</comment>
<name>A9KQY9_LACP7</name>
<comment type="pathway">
    <text evidence="2">Carbohydrate biosynthesis; gluconeogenesis.</text>
</comment>
<dbReference type="Pfam" id="PF03313">
    <property type="entry name" value="SDH_alpha"/>
    <property type="match status" value="1"/>
</dbReference>
<evidence type="ECO:0000313" key="15">
    <source>
        <dbReference type="EMBL" id="ABX43468.1"/>
    </source>
</evidence>
<dbReference type="KEGG" id="cpy:Cphy_3112"/>
<evidence type="ECO:0000256" key="12">
    <source>
        <dbReference type="ARBA" id="ARBA00049406"/>
    </source>
</evidence>
<evidence type="ECO:0000259" key="14">
    <source>
        <dbReference type="Pfam" id="PF03315"/>
    </source>
</evidence>
<dbReference type="GO" id="GO:0003941">
    <property type="term" value="F:L-serine ammonia-lyase activity"/>
    <property type="evidence" value="ECO:0007669"/>
    <property type="project" value="UniProtKB-EC"/>
</dbReference>
<keyword evidence="16" id="KW-1185">Reference proteome</keyword>
<comment type="similarity">
    <text evidence="3">Belongs to the iron-sulfur dependent L-serine dehydratase family.</text>
</comment>
<dbReference type="InterPro" id="IPR051318">
    <property type="entry name" value="Fe-S_L-Ser"/>
</dbReference>
<comment type="cofactor">
    <cofactor evidence="1">
        <name>[4Fe-4S] cluster</name>
        <dbReference type="ChEBI" id="CHEBI:49883"/>
    </cofactor>
</comment>
<organism evidence="15 16">
    <name type="scientific">Lachnoclostridium phytofermentans (strain ATCC 700394 / DSM 18823 / ISDg)</name>
    <name type="common">Clostridium phytofermentans</name>
    <dbReference type="NCBI Taxonomy" id="357809"/>
    <lineage>
        <taxon>Bacteria</taxon>
        <taxon>Bacillati</taxon>
        <taxon>Bacillota</taxon>
        <taxon>Clostridia</taxon>
        <taxon>Lachnospirales</taxon>
        <taxon>Lachnospiraceae</taxon>
    </lineage>
</organism>
<sequence length="410" mass="44957" precursor="true">MKTLKDLYKIGAGPSSSHTMGPAKAATLFKADFPDVDYYEIVLYDSLAKTGRGHRTDRALRQALAPIEVKIIFDTTTKGLPHPNTLDFRAMKQEELVGSMRVYSVGGGSIQIEGRKDAELTDIYPLNSFTEIAEYCRTNNLRIWQYVEEIEGPSIWDYLSEVWFQMKTSIHQGLSTQGELPGGLHIQRKAYYLLNQRHMDESAETRENRTVCAYAYAVSEQNADNGIIVTAPTCGAAGVVPAVLKYMQEKKGFSDIDIIHALATGGIIGNLIKTNASISGAECGCQAEIGSACSMASAALAELVGMGINQIEYAAEVAMEHHLGLTCDPIKGMVQIPCIERNAVAAMRAINALSLANFLAETRKISFDMVIATMYQTGKDMLHHYKETSEGGLAKMYPVDENENDSDDDK</sequence>
<dbReference type="EC" id="4.3.1.17" evidence="4"/>
<evidence type="ECO:0000259" key="13">
    <source>
        <dbReference type="Pfam" id="PF03313"/>
    </source>
</evidence>
<keyword evidence="6" id="KW-0004">4Fe-4S</keyword>
<evidence type="ECO:0000256" key="2">
    <source>
        <dbReference type="ARBA" id="ARBA00004742"/>
    </source>
</evidence>
<keyword evidence="7" id="KW-0479">Metal-binding</keyword>
<protein>
    <recommendedName>
        <fullName evidence="4">L-serine ammonia-lyase</fullName>
        <ecNumber evidence="4">4.3.1.17</ecNumber>
    </recommendedName>
    <alternativeName>
        <fullName evidence="11">L-serine deaminase</fullName>
    </alternativeName>
</protein>
<feature type="domain" description="Serine dehydratase-like alpha subunit" evidence="13">
    <location>
        <begin position="153"/>
        <end position="394"/>
    </location>
</feature>
<dbReference type="InterPro" id="IPR005131">
    <property type="entry name" value="Ser_deHydtase_bsu"/>
</dbReference>
<keyword evidence="10" id="KW-0456">Lyase</keyword>
<dbReference type="Gene3D" id="3.30.1330.90">
    <property type="entry name" value="D-3-phosphoglycerate dehydrogenase, domain 3"/>
    <property type="match status" value="1"/>
</dbReference>
<dbReference type="PANTHER" id="PTHR30182">
    <property type="entry name" value="L-SERINE DEHYDRATASE"/>
    <property type="match status" value="1"/>
</dbReference>
<dbReference type="GO" id="GO:0046872">
    <property type="term" value="F:metal ion binding"/>
    <property type="evidence" value="ECO:0007669"/>
    <property type="project" value="UniProtKB-KW"/>
</dbReference>
<proteinExistence type="inferred from homology"/>
<dbReference type="AlphaFoldDB" id="A9KQY9"/>
<accession>A9KQY9</accession>
<evidence type="ECO:0000256" key="4">
    <source>
        <dbReference type="ARBA" id="ARBA00012093"/>
    </source>
</evidence>
<evidence type="ECO:0000313" key="16">
    <source>
        <dbReference type="Proteomes" id="UP000000370"/>
    </source>
</evidence>
<feature type="domain" description="Serine dehydratase beta chain" evidence="14">
    <location>
        <begin position="5"/>
        <end position="64"/>
    </location>
</feature>
<dbReference type="HOGENOM" id="CLU_022305_0_1_9"/>
<gene>
    <name evidence="15" type="ordered locus">Cphy_3112</name>
</gene>
<evidence type="ECO:0000256" key="3">
    <source>
        <dbReference type="ARBA" id="ARBA00008636"/>
    </source>
</evidence>
<evidence type="ECO:0000256" key="9">
    <source>
        <dbReference type="ARBA" id="ARBA00023014"/>
    </source>
</evidence>
<dbReference type="EMBL" id="CP000885">
    <property type="protein sequence ID" value="ABX43468.1"/>
    <property type="molecule type" value="Genomic_DNA"/>
</dbReference>
<evidence type="ECO:0000256" key="7">
    <source>
        <dbReference type="ARBA" id="ARBA00022723"/>
    </source>
</evidence>
<keyword evidence="5" id="KW-0312">Gluconeogenesis</keyword>
<dbReference type="STRING" id="357809.Cphy_3112"/>
<evidence type="ECO:0000256" key="1">
    <source>
        <dbReference type="ARBA" id="ARBA00001966"/>
    </source>
</evidence>
<dbReference type="RefSeq" id="WP_012201119.1">
    <property type="nucleotide sequence ID" value="NC_010001.1"/>
</dbReference>
<evidence type="ECO:0000256" key="11">
    <source>
        <dbReference type="ARBA" id="ARBA00041766"/>
    </source>
</evidence>
<dbReference type="Proteomes" id="UP000000370">
    <property type="component" value="Chromosome"/>
</dbReference>